<accession>A0ABD0Y736</accession>
<feature type="transmembrane region" description="Helical" evidence="2">
    <location>
        <begin position="158"/>
        <end position="183"/>
    </location>
</feature>
<gene>
    <name evidence="3" type="ORF">AAG570_002285</name>
</gene>
<feature type="transmembrane region" description="Helical" evidence="2">
    <location>
        <begin position="28"/>
        <end position="53"/>
    </location>
</feature>
<dbReference type="Pfam" id="PF03137">
    <property type="entry name" value="OATP"/>
    <property type="match status" value="1"/>
</dbReference>
<keyword evidence="4" id="KW-1185">Reference proteome</keyword>
<evidence type="ECO:0000313" key="4">
    <source>
        <dbReference type="Proteomes" id="UP001558652"/>
    </source>
</evidence>
<reference evidence="3 4" key="1">
    <citation type="submission" date="2024-07" db="EMBL/GenBank/DDBJ databases">
        <title>Chromosome-level genome assembly of the water stick insect Ranatra chinensis (Heteroptera: Nepidae).</title>
        <authorList>
            <person name="Liu X."/>
        </authorList>
    </citation>
    <scope>NUCLEOTIDE SEQUENCE [LARGE SCALE GENOMIC DNA]</scope>
    <source>
        <strain evidence="3">Cailab_2021Rc</strain>
        <tissue evidence="3">Muscle</tissue>
    </source>
</reference>
<organism evidence="3 4">
    <name type="scientific">Ranatra chinensis</name>
    <dbReference type="NCBI Taxonomy" id="642074"/>
    <lineage>
        <taxon>Eukaryota</taxon>
        <taxon>Metazoa</taxon>
        <taxon>Ecdysozoa</taxon>
        <taxon>Arthropoda</taxon>
        <taxon>Hexapoda</taxon>
        <taxon>Insecta</taxon>
        <taxon>Pterygota</taxon>
        <taxon>Neoptera</taxon>
        <taxon>Paraneoptera</taxon>
        <taxon>Hemiptera</taxon>
        <taxon>Heteroptera</taxon>
        <taxon>Panheteroptera</taxon>
        <taxon>Nepomorpha</taxon>
        <taxon>Nepidae</taxon>
        <taxon>Ranatrinae</taxon>
        <taxon>Ranatra</taxon>
    </lineage>
</organism>
<evidence type="ECO:0000256" key="1">
    <source>
        <dbReference type="ARBA" id="ARBA00023157"/>
    </source>
</evidence>
<keyword evidence="2" id="KW-0472">Membrane</keyword>
<protein>
    <submittedName>
        <fullName evidence="3">Uncharacterized protein</fullName>
    </submittedName>
</protein>
<dbReference type="AlphaFoldDB" id="A0ABD0Y736"/>
<sequence length="223" mass="25614">MEEDENPDFECGWRFYKPKWLQTLRRPYWALLFLCFGPLLQGTMINGMLHFFISTIERRFGLDSRESGAMSSAYDVASLLCMVPVTFLGGRRWAHKPRWIATGFLVMALGSLIFISPVFIRQVIHQTNLPRSFDLCRNTQTKETPEQRCRETHGGSEFFLLYIGNFFHGVGASPVFTLAVAYIDESVCHSKSALYLAPLWTFFDDTLDFIGQEFERRLAALAV</sequence>
<keyword evidence="2" id="KW-1133">Transmembrane helix</keyword>
<dbReference type="Proteomes" id="UP001558652">
    <property type="component" value="Unassembled WGS sequence"/>
</dbReference>
<keyword evidence="2" id="KW-0812">Transmembrane</keyword>
<keyword evidence="1" id="KW-1015">Disulfide bond</keyword>
<dbReference type="Gene3D" id="1.20.1250.20">
    <property type="entry name" value="MFS general substrate transporter like domains"/>
    <property type="match status" value="1"/>
</dbReference>
<evidence type="ECO:0000313" key="3">
    <source>
        <dbReference type="EMBL" id="KAL1123198.1"/>
    </source>
</evidence>
<feature type="transmembrane region" description="Helical" evidence="2">
    <location>
        <begin position="99"/>
        <end position="120"/>
    </location>
</feature>
<evidence type="ECO:0000256" key="2">
    <source>
        <dbReference type="SAM" id="Phobius"/>
    </source>
</evidence>
<comment type="caution">
    <text evidence="3">The sequence shown here is derived from an EMBL/GenBank/DDBJ whole genome shotgun (WGS) entry which is preliminary data.</text>
</comment>
<dbReference type="InterPro" id="IPR004156">
    <property type="entry name" value="OATP"/>
</dbReference>
<feature type="transmembrane region" description="Helical" evidence="2">
    <location>
        <begin position="73"/>
        <end position="93"/>
    </location>
</feature>
<name>A0ABD0Y736_9HEMI</name>
<dbReference type="EMBL" id="JBFDAA010000012">
    <property type="protein sequence ID" value="KAL1123198.1"/>
    <property type="molecule type" value="Genomic_DNA"/>
</dbReference>
<dbReference type="SUPFAM" id="SSF103473">
    <property type="entry name" value="MFS general substrate transporter"/>
    <property type="match status" value="1"/>
</dbReference>
<dbReference type="PANTHER" id="PTHR11388">
    <property type="entry name" value="ORGANIC ANION TRANSPORTER"/>
    <property type="match status" value="1"/>
</dbReference>
<dbReference type="PANTHER" id="PTHR11388:SF100">
    <property type="entry name" value="SOLUTE CARRIER ORGANIC ANION TRANSPORTER FAMILY MEMBER 4A1"/>
    <property type="match status" value="1"/>
</dbReference>
<dbReference type="InterPro" id="IPR036259">
    <property type="entry name" value="MFS_trans_sf"/>
</dbReference>
<proteinExistence type="predicted"/>